<name>A0A0F9RUA7_9ZZZZ</name>
<organism evidence="1">
    <name type="scientific">marine sediment metagenome</name>
    <dbReference type="NCBI Taxonomy" id="412755"/>
    <lineage>
        <taxon>unclassified sequences</taxon>
        <taxon>metagenomes</taxon>
        <taxon>ecological metagenomes</taxon>
    </lineage>
</organism>
<protein>
    <submittedName>
        <fullName evidence="1">Uncharacterized protein</fullName>
    </submittedName>
</protein>
<reference evidence="1" key="1">
    <citation type="journal article" date="2015" name="Nature">
        <title>Complex archaea that bridge the gap between prokaryotes and eukaryotes.</title>
        <authorList>
            <person name="Spang A."/>
            <person name="Saw J.H."/>
            <person name="Jorgensen S.L."/>
            <person name="Zaremba-Niedzwiedzka K."/>
            <person name="Martijn J."/>
            <person name="Lind A.E."/>
            <person name="van Eijk R."/>
            <person name="Schleper C."/>
            <person name="Guy L."/>
            <person name="Ettema T.J."/>
        </authorList>
    </citation>
    <scope>NUCLEOTIDE SEQUENCE</scope>
</reference>
<accession>A0A0F9RUA7</accession>
<proteinExistence type="predicted"/>
<feature type="non-terminal residue" evidence="1">
    <location>
        <position position="1"/>
    </location>
</feature>
<dbReference type="AlphaFoldDB" id="A0A0F9RUA7"/>
<gene>
    <name evidence="1" type="ORF">LCGC14_0852890</name>
</gene>
<comment type="caution">
    <text evidence="1">The sequence shown here is derived from an EMBL/GenBank/DDBJ whole genome shotgun (WGS) entry which is preliminary data.</text>
</comment>
<dbReference type="EMBL" id="LAZR01002550">
    <property type="protein sequence ID" value="KKN28586.1"/>
    <property type="molecule type" value="Genomic_DNA"/>
</dbReference>
<sequence>KVGGQGKPGHSYRQNWVNRADIEGLSKWQDIFGSNYRVLLVFWYWLASDTMVSKKVGDAWHAYLTAYKGPNKLFFFTSKLMKTAK</sequence>
<evidence type="ECO:0000313" key="1">
    <source>
        <dbReference type="EMBL" id="KKN28586.1"/>
    </source>
</evidence>